<feature type="domain" description="RRM" evidence="3">
    <location>
        <begin position="89"/>
        <end position="170"/>
    </location>
</feature>
<gene>
    <name evidence="4" type="ORF">GIB67_013650</name>
</gene>
<keyword evidence="5" id="KW-1185">Reference proteome</keyword>
<dbReference type="GO" id="GO:0003723">
    <property type="term" value="F:RNA binding"/>
    <property type="evidence" value="ECO:0007669"/>
    <property type="project" value="UniProtKB-UniRule"/>
</dbReference>
<evidence type="ECO:0000313" key="4">
    <source>
        <dbReference type="EMBL" id="KAF6169220.1"/>
    </source>
</evidence>
<reference evidence="4 5" key="1">
    <citation type="journal article" date="2020" name="IScience">
        <title>Genome Sequencing of the Endangered Kingdonia uniflora (Circaeasteraceae, Ranunculales) Reveals Potential Mechanisms of Evolutionary Specialization.</title>
        <authorList>
            <person name="Sun Y."/>
            <person name="Deng T."/>
            <person name="Zhang A."/>
            <person name="Moore M.J."/>
            <person name="Landis J.B."/>
            <person name="Lin N."/>
            <person name="Zhang H."/>
            <person name="Zhang X."/>
            <person name="Huang J."/>
            <person name="Zhang X."/>
            <person name="Sun H."/>
            <person name="Wang H."/>
        </authorList>
    </citation>
    <scope>NUCLEOTIDE SEQUENCE [LARGE SCALE GENOMIC DNA]</scope>
    <source>
        <strain evidence="4">TB1705</strain>
        <tissue evidence="4">Leaf</tissue>
    </source>
</reference>
<dbReference type="PROSITE" id="PS50102">
    <property type="entry name" value="RRM"/>
    <property type="match status" value="1"/>
</dbReference>
<protein>
    <recommendedName>
        <fullName evidence="3">RRM domain-containing protein</fullName>
    </recommendedName>
</protein>
<evidence type="ECO:0000259" key="3">
    <source>
        <dbReference type="PROSITE" id="PS50102"/>
    </source>
</evidence>
<dbReference type="Proteomes" id="UP000541444">
    <property type="component" value="Unassembled WGS sequence"/>
</dbReference>
<dbReference type="InterPro" id="IPR000504">
    <property type="entry name" value="RRM_dom"/>
</dbReference>
<dbReference type="InterPro" id="IPR052462">
    <property type="entry name" value="SLIRP/GR-RBP-like"/>
</dbReference>
<accession>A0A7J7NQ98</accession>
<dbReference type="InterPro" id="IPR012677">
    <property type="entry name" value="Nucleotide-bd_a/b_plait_sf"/>
</dbReference>
<dbReference type="InterPro" id="IPR035979">
    <property type="entry name" value="RBD_domain_sf"/>
</dbReference>
<organism evidence="4 5">
    <name type="scientific">Kingdonia uniflora</name>
    <dbReference type="NCBI Taxonomy" id="39325"/>
    <lineage>
        <taxon>Eukaryota</taxon>
        <taxon>Viridiplantae</taxon>
        <taxon>Streptophyta</taxon>
        <taxon>Embryophyta</taxon>
        <taxon>Tracheophyta</taxon>
        <taxon>Spermatophyta</taxon>
        <taxon>Magnoliopsida</taxon>
        <taxon>Ranunculales</taxon>
        <taxon>Circaeasteraceae</taxon>
        <taxon>Kingdonia</taxon>
    </lineage>
</organism>
<dbReference type="SUPFAM" id="SSF54928">
    <property type="entry name" value="RNA-binding domain, RBD"/>
    <property type="match status" value="1"/>
</dbReference>
<evidence type="ECO:0000256" key="1">
    <source>
        <dbReference type="ARBA" id="ARBA00022884"/>
    </source>
</evidence>
<dbReference type="OrthoDB" id="439808at2759"/>
<dbReference type="EMBL" id="JACGCM010000669">
    <property type="protein sequence ID" value="KAF6169220.1"/>
    <property type="molecule type" value="Genomic_DNA"/>
</dbReference>
<dbReference type="Gene3D" id="3.30.70.330">
    <property type="match status" value="1"/>
</dbReference>
<sequence length="203" mass="22264">MNAKTIFEFLNDSSTDEDVMLLDSLSSDNDIADAIKEEIILNQIEINNLEAGESSGGRRGGSVVGRSVLDLNGFSVSTQLETLASLLERNAIRESLERISFHTTNEALTESFSQFGQVIEAKIITDRVSERSKGFGFVTFASEDEAEKAIAEMNGKVLNGRTVFVDTAKPTTHAENRMPIACGPPELNKQESFKRIPLGIDYL</sequence>
<dbReference type="PANTHER" id="PTHR48027">
    <property type="entry name" value="HETEROGENEOUS NUCLEAR RIBONUCLEOPROTEIN 87F-RELATED"/>
    <property type="match status" value="1"/>
</dbReference>
<keyword evidence="1 2" id="KW-0694">RNA-binding</keyword>
<evidence type="ECO:0000313" key="5">
    <source>
        <dbReference type="Proteomes" id="UP000541444"/>
    </source>
</evidence>
<evidence type="ECO:0000256" key="2">
    <source>
        <dbReference type="PROSITE-ProRule" id="PRU00176"/>
    </source>
</evidence>
<dbReference type="AlphaFoldDB" id="A0A7J7NQ98"/>
<name>A0A7J7NQ98_9MAGN</name>
<dbReference type="Pfam" id="PF00076">
    <property type="entry name" value="RRM_1"/>
    <property type="match status" value="1"/>
</dbReference>
<comment type="caution">
    <text evidence="4">The sequence shown here is derived from an EMBL/GenBank/DDBJ whole genome shotgun (WGS) entry which is preliminary data.</text>
</comment>
<proteinExistence type="predicted"/>
<dbReference type="SMART" id="SM00360">
    <property type="entry name" value="RRM"/>
    <property type="match status" value="1"/>
</dbReference>